<dbReference type="InterPro" id="IPR002931">
    <property type="entry name" value="Transglutaminase-like"/>
</dbReference>
<organism evidence="7 8">
    <name type="scientific">Candida parapsilosis</name>
    <name type="common">Yeast</name>
    <dbReference type="NCBI Taxonomy" id="5480"/>
    <lineage>
        <taxon>Eukaryota</taxon>
        <taxon>Fungi</taxon>
        <taxon>Dikarya</taxon>
        <taxon>Ascomycota</taxon>
        <taxon>Saccharomycotina</taxon>
        <taxon>Pichiomycetes</taxon>
        <taxon>Debaryomycetaceae</taxon>
        <taxon>Candida/Lodderomyces clade</taxon>
        <taxon>Candida</taxon>
    </lineage>
</organism>
<proteinExistence type="inferred from homology"/>
<keyword evidence="2" id="KW-0479">Metal-binding</keyword>
<dbReference type="Gene3D" id="3.10.620.30">
    <property type="match status" value="1"/>
</dbReference>
<accession>A0A8X7T9P2</accession>
<comment type="caution">
    <text evidence="7">The sequence shown here is derived from an EMBL/GenBank/DDBJ whole genome shotgun (WGS) entry which is preliminary data.</text>
</comment>
<name>A0A8X7T9P2_CANPA</name>
<evidence type="ECO:0000256" key="2">
    <source>
        <dbReference type="ARBA" id="ARBA00022723"/>
    </source>
</evidence>
<dbReference type="Proteomes" id="UP000590412">
    <property type="component" value="Unassembled WGS sequence"/>
</dbReference>
<dbReference type="InterPro" id="IPR050883">
    <property type="entry name" value="PNGase"/>
</dbReference>
<dbReference type="PANTHER" id="PTHR12143:SF19">
    <property type="entry name" value="PEPTIDE-N(4)-(N-ACETYL-BETA-GLUCOSAMINYL)ASPARAGINE AMIDASE"/>
    <property type="match status" value="1"/>
</dbReference>
<evidence type="ECO:0000256" key="4">
    <source>
        <dbReference type="ARBA" id="ARBA00032858"/>
    </source>
</evidence>
<evidence type="ECO:0000259" key="6">
    <source>
        <dbReference type="SMART" id="SM00460"/>
    </source>
</evidence>
<evidence type="ECO:0000256" key="3">
    <source>
        <dbReference type="ARBA" id="ARBA00022833"/>
    </source>
</evidence>
<dbReference type="GO" id="GO:0005634">
    <property type="term" value="C:nucleus"/>
    <property type="evidence" value="ECO:0007669"/>
    <property type="project" value="TreeGrafter"/>
</dbReference>
<dbReference type="Pfam" id="PF03835">
    <property type="entry name" value="Rad4"/>
    <property type="match status" value="1"/>
</dbReference>
<dbReference type="EMBL" id="JABWAB010000005">
    <property type="protein sequence ID" value="KAF6050774.1"/>
    <property type="molecule type" value="Genomic_DNA"/>
</dbReference>
<sequence length="360" mass="41268">MTTNIDYGDLKDGLIIEYAKRKLASEKKAVAASIREIEQSVSLPVVKSLHTLSNCLARYDDPNALDKALDAIDLANIYENVERRERESTNPALSYDDFVVLELLRYFKHDFFKWVNSPSCQCGSSEVVNSGIKRPDPSNNPDEISIIEVYRCQKCNQYVEFARINNPVSLLSTRLGRCGEWVNCFLLILTALIGDGKDRIRYVWNNEDHVWCEYYSFGLKKWVHLDPCEGVFDEPLLYCENWGKRMSYVIGFNKYSVVDLSKKYITKAKQIKQSDVVNPTKVKNSIRFHNVKKADEYLATARSNKSENESWRLLYTDVFVPRSRELEDLGIAKPTPSLSDLPKGRQTGSATWTQARDEDG</sequence>
<gene>
    <name evidence="7" type="ORF">FOB60_003442</name>
</gene>
<evidence type="ECO:0000256" key="5">
    <source>
        <dbReference type="SAM" id="MobiDB-lite"/>
    </source>
</evidence>
<comment type="similarity">
    <text evidence="1">Belongs to the transglutaminase-like superfamily. PNGase family.</text>
</comment>
<dbReference type="Gene3D" id="2.20.25.10">
    <property type="match status" value="1"/>
</dbReference>
<evidence type="ECO:0000313" key="8">
    <source>
        <dbReference type="Proteomes" id="UP000590412"/>
    </source>
</evidence>
<reference evidence="7" key="1">
    <citation type="submission" date="2020-03" db="EMBL/GenBank/DDBJ databases">
        <title>FDA dAtabase for Regulatory Grade micrObial Sequences (FDA-ARGOS): Supporting development and validation of Infectious Disease Dx tests.</title>
        <authorList>
            <person name="Campos J."/>
            <person name="Goldberg B."/>
            <person name="Tallon L."/>
            <person name="Sadzewicz L."/>
            <person name="Vavikolanu K."/>
            <person name="Mehta A."/>
            <person name="Aluvathingal J."/>
            <person name="Nadendla S."/>
            <person name="Nandy P."/>
            <person name="Geyer C."/>
            <person name="Yan Y."/>
            <person name="Sichtig H."/>
        </authorList>
    </citation>
    <scope>NUCLEOTIDE SEQUENCE [LARGE SCALE GENOMIC DNA]</scope>
    <source>
        <strain evidence="7">FDAARGOS_652</strain>
    </source>
</reference>
<feature type="region of interest" description="Disordered" evidence="5">
    <location>
        <begin position="330"/>
        <end position="360"/>
    </location>
</feature>
<dbReference type="InterPro" id="IPR038765">
    <property type="entry name" value="Papain-like_cys_pep_sf"/>
</dbReference>
<protein>
    <recommendedName>
        <fullName evidence="4">Peptide:N-glycanase 1</fullName>
    </recommendedName>
</protein>
<dbReference type="GO" id="GO:0005829">
    <property type="term" value="C:cytosol"/>
    <property type="evidence" value="ECO:0007669"/>
    <property type="project" value="TreeGrafter"/>
</dbReference>
<dbReference type="GO" id="GO:0000224">
    <property type="term" value="F:peptide-N4-(N-acetyl-beta-glucosaminyl)asparagine amidase activity"/>
    <property type="evidence" value="ECO:0007669"/>
    <property type="project" value="TreeGrafter"/>
</dbReference>
<evidence type="ECO:0000313" key="7">
    <source>
        <dbReference type="EMBL" id="KAF6050774.1"/>
    </source>
</evidence>
<dbReference type="InterPro" id="IPR018325">
    <property type="entry name" value="Rad4/PNGase_transGLS-fold"/>
</dbReference>
<keyword evidence="3" id="KW-0862">Zinc</keyword>
<evidence type="ECO:0000256" key="1">
    <source>
        <dbReference type="ARBA" id="ARBA00009390"/>
    </source>
</evidence>
<dbReference type="AlphaFoldDB" id="A0A8X7T9P2"/>
<dbReference type="PANTHER" id="PTHR12143">
    <property type="entry name" value="PEPTIDE N-GLYCANASE PNGASE -RELATED"/>
    <property type="match status" value="1"/>
</dbReference>
<dbReference type="SMART" id="SM00460">
    <property type="entry name" value="TGc"/>
    <property type="match status" value="1"/>
</dbReference>
<dbReference type="GO" id="GO:0006516">
    <property type="term" value="P:glycoprotein catabolic process"/>
    <property type="evidence" value="ECO:0007669"/>
    <property type="project" value="TreeGrafter"/>
</dbReference>
<dbReference type="GO" id="GO:0046872">
    <property type="term" value="F:metal ion binding"/>
    <property type="evidence" value="ECO:0007669"/>
    <property type="project" value="UniProtKB-KW"/>
</dbReference>
<dbReference type="SUPFAM" id="SSF54001">
    <property type="entry name" value="Cysteine proteinases"/>
    <property type="match status" value="1"/>
</dbReference>
<feature type="domain" description="Transglutaminase-like" evidence="6">
    <location>
        <begin position="170"/>
        <end position="229"/>
    </location>
</feature>